<keyword evidence="2" id="KW-1185">Reference proteome</keyword>
<protein>
    <submittedName>
        <fullName evidence="1">Uncharacterized protein</fullName>
    </submittedName>
</protein>
<evidence type="ECO:0000313" key="1">
    <source>
        <dbReference type="EMBL" id="CBJ89978.1"/>
    </source>
</evidence>
<sequence length="38" mass="4242">MKIHLPHDKQKKAESTPLLGLGKMTLSKSRALKIVIET</sequence>
<dbReference type="AlphaFoldDB" id="D3VDR1"/>
<organism evidence="1 2">
    <name type="scientific">Xenorhabdus nematophila (strain ATCC 19061 / DSM 3370 / CCUG 14189 / LMG 1036 / NCIMB 9965 / AN6)</name>
    <dbReference type="NCBI Taxonomy" id="406817"/>
    <lineage>
        <taxon>Bacteria</taxon>
        <taxon>Pseudomonadati</taxon>
        <taxon>Pseudomonadota</taxon>
        <taxon>Gammaproteobacteria</taxon>
        <taxon>Enterobacterales</taxon>
        <taxon>Morganellaceae</taxon>
        <taxon>Xenorhabdus</taxon>
    </lineage>
</organism>
<dbReference type="Proteomes" id="UP000008075">
    <property type="component" value="Chromosome"/>
</dbReference>
<name>D3VDR1_XENNA</name>
<dbReference type="EMBL" id="FN667742">
    <property type="protein sequence ID" value="CBJ89978.1"/>
    <property type="molecule type" value="Genomic_DNA"/>
</dbReference>
<dbReference type="HOGENOM" id="CLU_3335052_0_0_6"/>
<gene>
    <name evidence="1" type="ordered locus">XNC1_1918</name>
</gene>
<accession>D3VDR1</accession>
<reference evidence="1 2" key="1">
    <citation type="journal article" date="2011" name="PLoS ONE">
        <title>The entomopathogenic bacterial endosymbionts xenorhabdus and photorhabdus: convergent lifestyles from divergent genomes.</title>
        <authorList>
            <person name="Chaston J.M."/>
            <person name="Suen G."/>
            <person name="Tucker S.L."/>
            <person name="Andersen A.W."/>
            <person name="Bhasin A."/>
            <person name="Bode E."/>
            <person name="Bode H.B."/>
            <person name="Brachmann A.O."/>
            <person name="Cowles C.E."/>
            <person name="Cowles K.N."/>
            <person name="Darby C."/>
            <person name="de Leon L."/>
            <person name="Drace K."/>
            <person name="Du Z."/>
            <person name="Givaudan A."/>
            <person name="Herbert Tran E.E."/>
            <person name="Jewell K.A."/>
            <person name="Knack J.J."/>
            <person name="Krasomil-Osterfeld K.C."/>
            <person name="Kukor R."/>
            <person name="Lanois A."/>
            <person name="Latreille P."/>
            <person name="Leimgruber N.K."/>
            <person name="Lipke C.M."/>
            <person name="Liu R."/>
            <person name="Lu X."/>
            <person name="Martens E.C."/>
            <person name="Marri P.R."/>
            <person name="Medigue C."/>
            <person name="Menard M.L."/>
            <person name="Miller N.M."/>
            <person name="Morales-Soto N."/>
            <person name="Norton S."/>
            <person name="Ogier J.C."/>
            <person name="Orchard S.S."/>
            <person name="Park D."/>
            <person name="Park Y."/>
            <person name="Qurollo B.A."/>
            <person name="Sugar D.R."/>
            <person name="Richards G.R."/>
            <person name="Rouy Z."/>
            <person name="Slominski B."/>
            <person name="Slominski K."/>
            <person name="Snyder H."/>
            <person name="Tjaden B.C."/>
            <person name="van der Hoeven R."/>
            <person name="Welch R.D."/>
            <person name="Wheeler C."/>
            <person name="Xiang B."/>
            <person name="Barbazuk B."/>
            <person name="Gaudriault S."/>
            <person name="Goodner B."/>
            <person name="Slater S.C."/>
            <person name="Forst S."/>
            <person name="Goldman B.S."/>
            <person name="Goodrich-Blair H."/>
        </authorList>
    </citation>
    <scope>NUCLEOTIDE SEQUENCE [LARGE SCALE GENOMIC DNA]</scope>
    <source>
        <strain evidence="2">ATCC 19061 / DSM 3370 / CCUG 14189 / LMG 1036 / NCIMB 9965 / AN6</strain>
    </source>
</reference>
<dbReference type="KEGG" id="xne:XNC1_1918"/>
<proteinExistence type="predicted"/>
<evidence type="ECO:0000313" key="2">
    <source>
        <dbReference type="Proteomes" id="UP000008075"/>
    </source>
</evidence>